<proteinExistence type="predicted"/>
<name>A0A481Z3V5_9VIRU</name>
<gene>
    <name evidence="1" type="ORF">LCPAC001_02230</name>
</gene>
<evidence type="ECO:0000313" key="1">
    <source>
        <dbReference type="EMBL" id="QBK89708.1"/>
    </source>
</evidence>
<protein>
    <submittedName>
        <fullName evidence="1">DNA primase</fullName>
    </submittedName>
</protein>
<organism evidence="1">
    <name type="scientific">Pithovirus LCPAC001</name>
    <dbReference type="NCBI Taxonomy" id="2506585"/>
    <lineage>
        <taxon>Viruses</taxon>
        <taxon>Pithoviruses</taxon>
    </lineage>
</organism>
<accession>A0A481Z3V5</accession>
<sequence>MISKKLKIPKMTKVIHNQKWFYYLRRKKADPNRVCLENHYGLDKLKKGLIVCQKTNYILFTYFDSLDSFLNYTELIPHYFHNFYETIVLREQKPHFDVDIDLKNGDVDDKKIIRDLISAIITVMDEYLIKFDPIKDILLFHSNGQFKKSYHLIIDHHYHKNNIEAFCFYEKVLESMSPSNAIYIDSAVYKTVQQFRMLGSKKYKTERTKKYIKRYGYVPENLPLASLISYIKDSKLLPEFASEEEEEDFYKNSVVISNDLVADAMNMLETYLGINKNSPEFPFVYDTMSDPFIILKRVRPSMCEMCSRVHDNENPYMFVSKSGLLYFSCRREKDRKKILGRIHSGVIDNSQEIEIKPKDIPETKTEIIPTIKIGAKIFNIIRSKNTKTISEDSKLVGLEEPNRILESLINFSKKTTYKIKRSHTLLVKSK</sequence>
<dbReference type="EMBL" id="MK500437">
    <property type="protein sequence ID" value="QBK89708.1"/>
    <property type="molecule type" value="Genomic_DNA"/>
</dbReference>
<reference evidence="1" key="1">
    <citation type="journal article" date="2019" name="MBio">
        <title>Virus Genomes from Deep Sea Sediments Expand the Ocean Megavirome and Support Independent Origins of Viral Gigantism.</title>
        <authorList>
            <person name="Backstrom D."/>
            <person name="Yutin N."/>
            <person name="Jorgensen S.L."/>
            <person name="Dharamshi J."/>
            <person name="Homa F."/>
            <person name="Zaremba-Niedwiedzka K."/>
            <person name="Spang A."/>
            <person name="Wolf Y.I."/>
            <person name="Koonin E.V."/>
            <person name="Ettema T.J."/>
        </authorList>
    </citation>
    <scope>NUCLEOTIDE SEQUENCE</scope>
</reference>